<proteinExistence type="predicted"/>
<evidence type="ECO:0000256" key="3">
    <source>
        <dbReference type="ARBA" id="ARBA00018915"/>
    </source>
</evidence>
<comment type="caution">
    <text evidence="7">The sequence shown here is derived from an EMBL/GenBank/DDBJ whole genome shotgun (WGS) entry which is preliminary data.</text>
</comment>
<dbReference type="InterPro" id="IPR037895">
    <property type="entry name" value="NUDCD1"/>
</dbReference>
<evidence type="ECO:0000256" key="5">
    <source>
        <dbReference type="ARBA" id="ARBA00023242"/>
    </source>
</evidence>
<dbReference type="InterPro" id="IPR008978">
    <property type="entry name" value="HSP20-like_chaperone"/>
</dbReference>
<dbReference type="AlphaFoldDB" id="A0A2P4SWW4"/>
<evidence type="ECO:0000256" key="1">
    <source>
        <dbReference type="ARBA" id="ARBA00004123"/>
    </source>
</evidence>
<dbReference type="GO" id="GO:0005737">
    <property type="term" value="C:cytoplasm"/>
    <property type="evidence" value="ECO:0007669"/>
    <property type="project" value="UniProtKB-SubCell"/>
</dbReference>
<organism evidence="7 8">
    <name type="scientific">Bambusicola thoracicus</name>
    <name type="common">Chinese bamboo-partridge</name>
    <name type="synonym">Perdix thoracica</name>
    <dbReference type="NCBI Taxonomy" id="9083"/>
    <lineage>
        <taxon>Eukaryota</taxon>
        <taxon>Metazoa</taxon>
        <taxon>Chordata</taxon>
        <taxon>Craniata</taxon>
        <taxon>Vertebrata</taxon>
        <taxon>Euteleostomi</taxon>
        <taxon>Archelosauria</taxon>
        <taxon>Archosauria</taxon>
        <taxon>Dinosauria</taxon>
        <taxon>Saurischia</taxon>
        <taxon>Theropoda</taxon>
        <taxon>Coelurosauria</taxon>
        <taxon>Aves</taxon>
        <taxon>Neognathae</taxon>
        <taxon>Galloanserae</taxon>
        <taxon>Galliformes</taxon>
        <taxon>Phasianidae</taxon>
        <taxon>Perdicinae</taxon>
        <taxon>Bambusicola</taxon>
    </lineage>
</organism>
<keyword evidence="5" id="KW-0539">Nucleus</keyword>
<sequence>VAEVKLRDDQYTLDHMRAFGMYNYLHLDSWYQDNVYYIDQFGRVMNLSVTLIVFNEELGSPFIIVHSVSFVKSDKHSVAVLLLRVEKDELDTKGSGFHITLEWVTFVEMNKGDEHRYEISKRRVLEGKSVPHYAAIEPNGDGLMIISYKPFKFVQEEEEILEENDDKKTDEKKDPLYYWQQTEDDLTITVHIPQDVTKDDIKVQFSPDNICVTLKDQPALMEGKLYSSVDHESCTWIIKENKSLEIFLIKKNEGPRWPELIVGDTKGEFIMDSSQCAEISESLMHLTSEVMGNMTKNDRRGCYSLED</sequence>
<feature type="domain" description="CS" evidence="6">
    <location>
        <begin position="172"/>
        <end position="261"/>
    </location>
</feature>
<name>A0A2P4SWW4_BAMTH</name>
<evidence type="ECO:0000313" key="8">
    <source>
        <dbReference type="Proteomes" id="UP000237246"/>
    </source>
</evidence>
<dbReference type="GO" id="GO:0005634">
    <property type="term" value="C:nucleus"/>
    <property type="evidence" value="ECO:0007669"/>
    <property type="project" value="UniProtKB-SubCell"/>
</dbReference>
<evidence type="ECO:0000259" key="6">
    <source>
        <dbReference type="PROSITE" id="PS51203"/>
    </source>
</evidence>
<protein>
    <recommendedName>
        <fullName evidence="3">NudC domain-containing protein 1</fullName>
    </recommendedName>
</protein>
<keyword evidence="4" id="KW-0963">Cytoplasm</keyword>
<dbReference type="OrthoDB" id="428655at2759"/>
<reference evidence="7 8" key="1">
    <citation type="submission" date="2018-01" db="EMBL/GenBank/DDBJ databases">
        <title>Comparison of the Chinese Bamboo Partridge and Red Junglefowl genome sequences highlights the importance of demography in genome evolution.</title>
        <authorList>
            <person name="Tiley G.P."/>
            <person name="Kimball R.T."/>
            <person name="Braun E.L."/>
            <person name="Burleigh J.G."/>
        </authorList>
    </citation>
    <scope>NUCLEOTIDE SEQUENCE [LARGE SCALE GENOMIC DNA]</scope>
    <source>
        <strain evidence="7">RTK389</strain>
        <tissue evidence="7">Blood</tissue>
    </source>
</reference>
<evidence type="ECO:0000256" key="4">
    <source>
        <dbReference type="ARBA" id="ARBA00022490"/>
    </source>
</evidence>
<dbReference type="InterPro" id="IPR007052">
    <property type="entry name" value="CS_dom"/>
</dbReference>
<dbReference type="PROSITE" id="PS51203">
    <property type="entry name" value="CS"/>
    <property type="match status" value="1"/>
</dbReference>
<gene>
    <name evidence="7" type="ORF">CIB84_007632</name>
</gene>
<dbReference type="Gene3D" id="2.60.40.790">
    <property type="match status" value="1"/>
</dbReference>
<feature type="non-terminal residue" evidence="7">
    <location>
        <position position="1"/>
    </location>
</feature>
<comment type="subcellular location">
    <subcellularLocation>
        <location evidence="2">Cytoplasm</location>
    </subcellularLocation>
    <subcellularLocation>
        <location evidence="1">Nucleus</location>
    </subcellularLocation>
</comment>
<accession>A0A2P4SWW4</accession>
<dbReference type="Proteomes" id="UP000237246">
    <property type="component" value="Unassembled WGS sequence"/>
</dbReference>
<evidence type="ECO:0000256" key="2">
    <source>
        <dbReference type="ARBA" id="ARBA00004496"/>
    </source>
</evidence>
<dbReference type="SUPFAM" id="SSF49764">
    <property type="entry name" value="HSP20-like chaperones"/>
    <property type="match status" value="1"/>
</dbReference>
<dbReference type="EMBL" id="PPHD01018707">
    <property type="protein sequence ID" value="POI28617.1"/>
    <property type="molecule type" value="Genomic_DNA"/>
</dbReference>
<dbReference type="PANTHER" id="PTHR21664:SF1">
    <property type="entry name" value="NUDC DOMAIN-CONTAINING PROTEIN 1"/>
    <property type="match status" value="1"/>
</dbReference>
<evidence type="ECO:0000313" key="7">
    <source>
        <dbReference type="EMBL" id="POI28617.1"/>
    </source>
</evidence>
<keyword evidence="8" id="KW-1185">Reference proteome</keyword>
<dbReference type="Pfam" id="PF04969">
    <property type="entry name" value="CS"/>
    <property type="match status" value="1"/>
</dbReference>
<dbReference type="PANTHER" id="PTHR21664">
    <property type="entry name" value="CHRONIC MYELOGENOUS LEUKEMIA TUMOR ANTIGEN 66"/>
    <property type="match status" value="1"/>
</dbReference>